<name>A0AAD5YXB2_9AGAR</name>
<dbReference type="Proteomes" id="UP001213000">
    <property type="component" value="Unassembled WGS sequence"/>
</dbReference>
<keyword evidence="3" id="KW-1185">Reference proteome</keyword>
<evidence type="ECO:0000313" key="2">
    <source>
        <dbReference type="EMBL" id="KAJ3570529.1"/>
    </source>
</evidence>
<proteinExistence type="predicted"/>
<reference evidence="2" key="1">
    <citation type="submission" date="2022-07" db="EMBL/GenBank/DDBJ databases">
        <title>Genome Sequence of Leucocoprinus birnbaumii.</title>
        <authorList>
            <person name="Buettner E."/>
        </authorList>
    </citation>
    <scope>NUCLEOTIDE SEQUENCE</scope>
    <source>
        <strain evidence="2">VT141</strain>
    </source>
</reference>
<sequence>MPAEWKSYCIKVERADFLKLTDDKHLVTKCWRVSPPFPTEVPTLELLLVPGPPFLLLASLSSHGSPSFSSPGPVTPTTGTVLELTDDNTSDSAEGGSQ</sequence>
<evidence type="ECO:0000256" key="1">
    <source>
        <dbReference type="SAM" id="MobiDB-lite"/>
    </source>
</evidence>
<feature type="compositionally biased region" description="Low complexity" evidence="1">
    <location>
        <begin position="64"/>
        <end position="80"/>
    </location>
</feature>
<protein>
    <submittedName>
        <fullName evidence="2">Uncharacterized protein</fullName>
    </submittedName>
</protein>
<evidence type="ECO:0000313" key="3">
    <source>
        <dbReference type="Proteomes" id="UP001213000"/>
    </source>
</evidence>
<dbReference type="AlphaFoldDB" id="A0AAD5YXB2"/>
<gene>
    <name evidence="2" type="ORF">NP233_g4344</name>
</gene>
<dbReference type="EMBL" id="JANIEX010000233">
    <property type="protein sequence ID" value="KAJ3570529.1"/>
    <property type="molecule type" value="Genomic_DNA"/>
</dbReference>
<accession>A0AAD5YXB2</accession>
<feature type="region of interest" description="Disordered" evidence="1">
    <location>
        <begin position="64"/>
        <end position="98"/>
    </location>
</feature>
<comment type="caution">
    <text evidence="2">The sequence shown here is derived from an EMBL/GenBank/DDBJ whole genome shotgun (WGS) entry which is preliminary data.</text>
</comment>
<organism evidence="2 3">
    <name type="scientific">Leucocoprinus birnbaumii</name>
    <dbReference type="NCBI Taxonomy" id="56174"/>
    <lineage>
        <taxon>Eukaryota</taxon>
        <taxon>Fungi</taxon>
        <taxon>Dikarya</taxon>
        <taxon>Basidiomycota</taxon>
        <taxon>Agaricomycotina</taxon>
        <taxon>Agaricomycetes</taxon>
        <taxon>Agaricomycetidae</taxon>
        <taxon>Agaricales</taxon>
        <taxon>Agaricineae</taxon>
        <taxon>Agaricaceae</taxon>
        <taxon>Leucocoprinus</taxon>
    </lineage>
</organism>